<dbReference type="InterPro" id="IPR020843">
    <property type="entry name" value="ER"/>
</dbReference>
<dbReference type="SMART" id="SM00829">
    <property type="entry name" value="PKS_ER"/>
    <property type="match status" value="1"/>
</dbReference>
<dbReference type="InterPro" id="IPR013154">
    <property type="entry name" value="ADH-like_N"/>
</dbReference>
<feature type="domain" description="Enoyl reductase (ER)" evidence="2">
    <location>
        <begin position="10"/>
        <end position="340"/>
    </location>
</feature>
<evidence type="ECO:0000259" key="2">
    <source>
        <dbReference type="SMART" id="SM00829"/>
    </source>
</evidence>
<dbReference type="Proteomes" id="UP001595528">
    <property type="component" value="Unassembled WGS sequence"/>
</dbReference>
<dbReference type="InterPro" id="IPR051603">
    <property type="entry name" value="Zinc-ADH_QOR/CCCR"/>
</dbReference>
<dbReference type="Pfam" id="PF00107">
    <property type="entry name" value="ADH_zinc_N"/>
    <property type="match status" value="1"/>
</dbReference>
<keyword evidence="4" id="KW-1185">Reference proteome</keyword>
<dbReference type="SUPFAM" id="SSF50129">
    <property type="entry name" value="GroES-like"/>
    <property type="match status" value="1"/>
</dbReference>
<dbReference type="Pfam" id="PF08240">
    <property type="entry name" value="ADH_N"/>
    <property type="match status" value="1"/>
</dbReference>
<dbReference type="EMBL" id="JBHRTR010000028">
    <property type="protein sequence ID" value="MFC3228488.1"/>
    <property type="molecule type" value="Genomic_DNA"/>
</dbReference>
<dbReference type="RefSeq" id="WP_379901645.1">
    <property type="nucleotide sequence ID" value="NZ_JBHRTR010000028.1"/>
</dbReference>
<name>A0ABV7L1E5_9PROT</name>
<accession>A0ABV7L1E5</accession>
<dbReference type="PANTHER" id="PTHR44154">
    <property type="entry name" value="QUINONE OXIDOREDUCTASE"/>
    <property type="match status" value="1"/>
</dbReference>
<protein>
    <submittedName>
        <fullName evidence="3">Alcohol dehydrogenase catalytic domain-containing protein</fullName>
    </submittedName>
</protein>
<reference evidence="4" key="1">
    <citation type="journal article" date="2019" name="Int. J. Syst. Evol. Microbiol.">
        <title>The Global Catalogue of Microorganisms (GCM) 10K type strain sequencing project: providing services to taxonomists for standard genome sequencing and annotation.</title>
        <authorList>
            <consortium name="The Broad Institute Genomics Platform"/>
            <consortium name="The Broad Institute Genome Sequencing Center for Infectious Disease"/>
            <person name="Wu L."/>
            <person name="Ma J."/>
        </authorList>
    </citation>
    <scope>NUCLEOTIDE SEQUENCE [LARGE SCALE GENOMIC DNA]</scope>
    <source>
        <strain evidence="4">KCTC 42964</strain>
    </source>
</reference>
<comment type="caution">
    <text evidence="3">The sequence shown here is derived from an EMBL/GenBank/DDBJ whole genome shotgun (WGS) entry which is preliminary data.</text>
</comment>
<organism evidence="3 4">
    <name type="scientific">Marinibaculum pumilum</name>
    <dbReference type="NCBI Taxonomy" id="1766165"/>
    <lineage>
        <taxon>Bacteria</taxon>
        <taxon>Pseudomonadati</taxon>
        <taxon>Pseudomonadota</taxon>
        <taxon>Alphaproteobacteria</taxon>
        <taxon>Rhodospirillales</taxon>
        <taxon>Rhodospirillaceae</taxon>
        <taxon>Marinibaculum</taxon>
    </lineage>
</organism>
<keyword evidence="1" id="KW-0521">NADP</keyword>
<gene>
    <name evidence="3" type="ORF">ACFOGJ_14685</name>
</gene>
<evidence type="ECO:0000313" key="3">
    <source>
        <dbReference type="EMBL" id="MFC3228488.1"/>
    </source>
</evidence>
<dbReference type="InterPro" id="IPR036291">
    <property type="entry name" value="NAD(P)-bd_dom_sf"/>
</dbReference>
<evidence type="ECO:0000256" key="1">
    <source>
        <dbReference type="ARBA" id="ARBA00022857"/>
    </source>
</evidence>
<proteinExistence type="predicted"/>
<sequence>MKAIVLKGYGGFDELRYEEAPTPEPGYGEVLIRNHATGVNHCDTDVRRGIFGVAQSFPHVMGVDSAGTVEAVGPGVTAFKPGDRVAPHFLLSCGTCRNCLRGRENICLKGEVLGVTTWGTYAEFTKVRENNVVRLPDGLGFAEAVAAQVPFATAWEALIDVGRLQVGETVLINAAGSGVGSAGIQVAKLAGAHVIATTGSDEKFAAARALGADEVLNYATTNIGEAVYGLTGGLGVDIAFDMVGGDRLLDCVAATADGGRIVTVGAHAGEQVEIDMIEFFRKHISMHGCGRSTRAIVSTVLDLVAQDKLKPVIFKTFDLAEAGAAQEVMESRNFFGRMVMLPEGKE</sequence>
<dbReference type="PANTHER" id="PTHR44154:SF1">
    <property type="entry name" value="QUINONE OXIDOREDUCTASE"/>
    <property type="match status" value="1"/>
</dbReference>
<dbReference type="SUPFAM" id="SSF51735">
    <property type="entry name" value="NAD(P)-binding Rossmann-fold domains"/>
    <property type="match status" value="1"/>
</dbReference>
<dbReference type="InterPro" id="IPR013149">
    <property type="entry name" value="ADH-like_C"/>
</dbReference>
<evidence type="ECO:0000313" key="4">
    <source>
        <dbReference type="Proteomes" id="UP001595528"/>
    </source>
</evidence>
<dbReference type="Gene3D" id="3.90.180.10">
    <property type="entry name" value="Medium-chain alcohol dehydrogenases, catalytic domain"/>
    <property type="match status" value="1"/>
</dbReference>
<dbReference type="InterPro" id="IPR011032">
    <property type="entry name" value="GroES-like_sf"/>
</dbReference>